<proteinExistence type="predicted"/>
<dbReference type="EMBL" id="MU276344">
    <property type="protein sequence ID" value="KAI0039176.1"/>
    <property type="molecule type" value="Genomic_DNA"/>
</dbReference>
<organism evidence="1 2">
    <name type="scientific">Auriscalpium vulgare</name>
    <dbReference type="NCBI Taxonomy" id="40419"/>
    <lineage>
        <taxon>Eukaryota</taxon>
        <taxon>Fungi</taxon>
        <taxon>Dikarya</taxon>
        <taxon>Basidiomycota</taxon>
        <taxon>Agaricomycotina</taxon>
        <taxon>Agaricomycetes</taxon>
        <taxon>Russulales</taxon>
        <taxon>Auriscalpiaceae</taxon>
        <taxon>Auriscalpium</taxon>
    </lineage>
</organism>
<gene>
    <name evidence="1" type="ORF">FA95DRAFT_1078696</name>
</gene>
<sequence>MPPVSGNSLARCLRYRKPEIGVVNMYIMYAANSCGWLSRRVDEFISTRTEPNETRSPAPPNSPALVEECQRCLRSPRSVRYWDDEAVGARARRGSCGQSHAADVQTLRFLERGSCALGRGRGRGLPRSVVLRMSSVFGGGSADGSSRDLV</sequence>
<reference evidence="1" key="2">
    <citation type="journal article" date="2022" name="New Phytol.">
        <title>Evolutionary transition to the ectomycorrhizal habit in the genomes of a hyperdiverse lineage of mushroom-forming fungi.</title>
        <authorList>
            <person name="Looney B."/>
            <person name="Miyauchi S."/>
            <person name="Morin E."/>
            <person name="Drula E."/>
            <person name="Courty P.E."/>
            <person name="Kohler A."/>
            <person name="Kuo A."/>
            <person name="LaButti K."/>
            <person name="Pangilinan J."/>
            <person name="Lipzen A."/>
            <person name="Riley R."/>
            <person name="Andreopoulos W."/>
            <person name="He G."/>
            <person name="Johnson J."/>
            <person name="Nolan M."/>
            <person name="Tritt A."/>
            <person name="Barry K.W."/>
            <person name="Grigoriev I.V."/>
            <person name="Nagy L.G."/>
            <person name="Hibbett D."/>
            <person name="Henrissat B."/>
            <person name="Matheny P.B."/>
            <person name="Labbe J."/>
            <person name="Martin F.M."/>
        </authorList>
    </citation>
    <scope>NUCLEOTIDE SEQUENCE</scope>
    <source>
        <strain evidence="1">FP105234-sp</strain>
    </source>
</reference>
<protein>
    <submittedName>
        <fullName evidence="1">Uncharacterized protein</fullName>
    </submittedName>
</protein>
<name>A0ACB8R4Y1_9AGAM</name>
<reference evidence="1" key="1">
    <citation type="submission" date="2021-02" db="EMBL/GenBank/DDBJ databases">
        <authorList>
            <consortium name="DOE Joint Genome Institute"/>
            <person name="Ahrendt S."/>
            <person name="Looney B.P."/>
            <person name="Miyauchi S."/>
            <person name="Morin E."/>
            <person name="Drula E."/>
            <person name="Courty P.E."/>
            <person name="Chicoki N."/>
            <person name="Fauchery L."/>
            <person name="Kohler A."/>
            <person name="Kuo A."/>
            <person name="Labutti K."/>
            <person name="Pangilinan J."/>
            <person name="Lipzen A."/>
            <person name="Riley R."/>
            <person name="Andreopoulos W."/>
            <person name="He G."/>
            <person name="Johnson J."/>
            <person name="Barry K.W."/>
            <person name="Grigoriev I.V."/>
            <person name="Nagy L."/>
            <person name="Hibbett D."/>
            <person name="Henrissat B."/>
            <person name="Matheny P.B."/>
            <person name="Labbe J."/>
            <person name="Martin F."/>
        </authorList>
    </citation>
    <scope>NUCLEOTIDE SEQUENCE</scope>
    <source>
        <strain evidence="1">FP105234-sp</strain>
    </source>
</reference>
<comment type="caution">
    <text evidence="1">The sequence shown here is derived from an EMBL/GenBank/DDBJ whole genome shotgun (WGS) entry which is preliminary data.</text>
</comment>
<evidence type="ECO:0000313" key="1">
    <source>
        <dbReference type="EMBL" id="KAI0039176.1"/>
    </source>
</evidence>
<dbReference type="Proteomes" id="UP000814033">
    <property type="component" value="Unassembled WGS sequence"/>
</dbReference>
<evidence type="ECO:0000313" key="2">
    <source>
        <dbReference type="Proteomes" id="UP000814033"/>
    </source>
</evidence>
<accession>A0ACB8R4Y1</accession>
<keyword evidence="2" id="KW-1185">Reference proteome</keyword>